<proteinExistence type="predicted"/>
<evidence type="ECO:0008006" key="3">
    <source>
        <dbReference type="Google" id="ProtNLM"/>
    </source>
</evidence>
<dbReference type="AlphaFoldDB" id="A0A024JQC0"/>
<dbReference type="RefSeq" id="WP_269147629.1">
    <property type="nucleotide sequence ID" value="NZ_HG964446.1"/>
</dbReference>
<dbReference type="HOGENOM" id="CLU_219429_0_0_11"/>
<accession>A0A024JQC0</accession>
<gene>
    <name evidence="2" type="ORF">BN973_00144</name>
</gene>
<feature type="chain" id="PRO_5038609307" description="Lipoprotein" evidence="1">
    <location>
        <begin position="24"/>
        <end position="40"/>
    </location>
</feature>
<name>A0A024JQC0_9MYCO</name>
<sequence length="40" mass="3807" precursor="true">MSALKTKLIIAALLMAAATTAGCTVPLTIDCGPGAVCTGG</sequence>
<dbReference type="Proteomes" id="UP000028880">
    <property type="component" value="Unassembled WGS sequence"/>
</dbReference>
<dbReference type="PROSITE" id="PS51257">
    <property type="entry name" value="PROKAR_LIPOPROTEIN"/>
    <property type="match status" value="1"/>
</dbReference>
<feature type="signal peptide" evidence="1">
    <location>
        <begin position="1"/>
        <end position="23"/>
    </location>
</feature>
<evidence type="ECO:0000313" key="2">
    <source>
        <dbReference type="EMBL" id="CDO85811.1"/>
    </source>
</evidence>
<organism evidence="2">
    <name type="scientific">Mycobacterium triplex</name>
    <dbReference type="NCBI Taxonomy" id="47839"/>
    <lineage>
        <taxon>Bacteria</taxon>
        <taxon>Bacillati</taxon>
        <taxon>Actinomycetota</taxon>
        <taxon>Actinomycetes</taxon>
        <taxon>Mycobacteriales</taxon>
        <taxon>Mycobacteriaceae</taxon>
        <taxon>Mycobacterium</taxon>
        <taxon>Mycobacterium simiae complex</taxon>
    </lineage>
</organism>
<dbReference type="EMBL" id="HG964446">
    <property type="protein sequence ID" value="CDO85811.1"/>
    <property type="molecule type" value="Genomic_DNA"/>
</dbReference>
<reference evidence="2" key="2">
    <citation type="submission" date="2014-04" db="EMBL/GenBank/DDBJ databases">
        <authorList>
            <person name="Urmite Genomes U."/>
        </authorList>
    </citation>
    <scope>NUCLEOTIDE SEQUENCE</scope>
    <source>
        <strain evidence="2">DSM 44626</strain>
    </source>
</reference>
<keyword evidence="1" id="KW-0732">Signal</keyword>
<reference evidence="2" key="1">
    <citation type="journal article" date="2014" name="Genome Announc.">
        <title>Draft Genome Sequence of Mycobacterium triplex DSM 44626.</title>
        <authorList>
            <person name="Sassi M."/>
            <person name="Croce O."/>
            <person name="Robert C."/>
            <person name="Raoult D."/>
            <person name="Drancourt M."/>
        </authorList>
    </citation>
    <scope>NUCLEOTIDE SEQUENCE [LARGE SCALE GENOMIC DNA]</scope>
    <source>
        <strain evidence="2">DSM 44626</strain>
    </source>
</reference>
<evidence type="ECO:0000256" key="1">
    <source>
        <dbReference type="SAM" id="SignalP"/>
    </source>
</evidence>
<protein>
    <recommendedName>
        <fullName evidence="3">Lipoprotein</fullName>
    </recommendedName>
</protein>